<sequence>MIHPDLTMALPTKLGAVHFTGIGGSGMSGIARLFLSAGHTVTGSDRSENHNTTGLRDLGATVFIGHDAANVGAANALVYTGALWPDNPEYLEAVRRGIPVLHRSQALAWLINHKRLVSVAGAHGKTTSTGMIITAMLALDASPSFVNGGVIQSLGVSSSFGEGELFIVEADESDGSFLLYDTAVALITNVDADHLDHYGSHDAFDAAFVTFAERAKELVVVSSDDPGAVRVTGMLDHRRVLTFGEDAAADVRLHSVVTDGPVAFQLSWQGQDYPATLTIPGHHNALNAAGAFAVLVGLGFDPTKSLDGIATFAGTERRFELHGTVRGVRVYDDYAHHPTEVAAALSAARSVVGGGRIIAVHQPHLYSRTRDMAGEFAEAYEQLADHTIVLDVFGAREDPIPGVTGATVSELFTDQGRVDYLPDWQQAADRAAEIARDGDLIMTLSCGDVYRIVPQLLSSLDEIRRG</sequence>
<dbReference type="Gene3D" id="3.40.1190.10">
    <property type="entry name" value="Mur-like, catalytic domain"/>
    <property type="match status" value="1"/>
</dbReference>
<evidence type="ECO:0000259" key="15">
    <source>
        <dbReference type="Pfam" id="PF01225"/>
    </source>
</evidence>
<feature type="domain" description="Mur ligase C-terminal" evidence="16">
    <location>
        <begin position="317"/>
        <end position="445"/>
    </location>
</feature>
<dbReference type="Pfam" id="PF01225">
    <property type="entry name" value="Mur_ligase"/>
    <property type="match status" value="1"/>
</dbReference>
<dbReference type="GO" id="GO:0009252">
    <property type="term" value="P:peptidoglycan biosynthetic process"/>
    <property type="evidence" value="ECO:0007669"/>
    <property type="project" value="UniProtKB-UniRule"/>
</dbReference>
<evidence type="ECO:0000259" key="16">
    <source>
        <dbReference type="Pfam" id="PF02875"/>
    </source>
</evidence>
<keyword evidence="7 14" id="KW-0547">Nucleotide-binding</keyword>
<evidence type="ECO:0000256" key="12">
    <source>
        <dbReference type="ARBA" id="ARBA00023316"/>
    </source>
</evidence>
<dbReference type="PANTHER" id="PTHR43445:SF3">
    <property type="entry name" value="UDP-N-ACETYLMURAMATE--L-ALANINE LIGASE"/>
    <property type="match status" value="1"/>
</dbReference>
<dbReference type="Gene3D" id="3.90.190.20">
    <property type="entry name" value="Mur ligase, C-terminal domain"/>
    <property type="match status" value="1"/>
</dbReference>
<dbReference type="Gene3D" id="3.40.50.720">
    <property type="entry name" value="NAD(P)-binding Rossmann-like Domain"/>
    <property type="match status" value="1"/>
</dbReference>
<dbReference type="SUPFAM" id="SSF53623">
    <property type="entry name" value="MurD-like peptide ligases, catalytic domain"/>
    <property type="match status" value="1"/>
</dbReference>
<keyword evidence="9 14" id="KW-0133">Cell shape</keyword>
<proteinExistence type="inferred from homology"/>
<protein>
    <recommendedName>
        <fullName evidence="3 14">UDP-N-acetylmuramate--L-alanine ligase</fullName>
        <ecNumber evidence="3 14">6.3.2.8</ecNumber>
    </recommendedName>
    <alternativeName>
        <fullName evidence="14">UDP-N-acetylmuramoyl-L-alanine synthetase</fullName>
    </alternativeName>
</protein>
<comment type="catalytic activity">
    <reaction evidence="13 14">
        <text>UDP-N-acetyl-alpha-D-muramate + L-alanine + ATP = UDP-N-acetyl-alpha-D-muramoyl-L-alanine + ADP + phosphate + H(+)</text>
        <dbReference type="Rhea" id="RHEA:23372"/>
        <dbReference type="ChEBI" id="CHEBI:15378"/>
        <dbReference type="ChEBI" id="CHEBI:30616"/>
        <dbReference type="ChEBI" id="CHEBI:43474"/>
        <dbReference type="ChEBI" id="CHEBI:57972"/>
        <dbReference type="ChEBI" id="CHEBI:70757"/>
        <dbReference type="ChEBI" id="CHEBI:83898"/>
        <dbReference type="ChEBI" id="CHEBI:456216"/>
        <dbReference type="EC" id="6.3.2.8"/>
    </reaction>
</comment>
<evidence type="ECO:0000259" key="17">
    <source>
        <dbReference type="Pfam" id="PF08245"/>
    </source>
</evidence>
<comment type="subcellular location">
    <subcellularLocation>
        <location evidence="1 14">Cytoplasm</location>
    </subcellularLocation>
</comment>
<dbReference type="EMBL" id="OCST01000004">
    <property type="protein sequence ID" value="SOE69219.1"/>
    <property type="molecule type" value="Genomic_DNA"/>
</dbReference>
<dbReference type="InterPro" id="IPR004101">
    <property type="entry name" value="Mur_ligase_C"/>
</dbReference>
<dbReference type="NCBIfam" id="TIGR01082">
    <property type="entry name" value="murC"/>
    <property type="match status" value="1"/>
</dbReference>
<dbReference type="InterPro" id="IPR050061">
    <property type="entry name" value="MurCDEF_pg_biosynth"/>
</dbReference>
<dbReference type="InterPro" id="IPR013221">
    <property type="entry name" value="Mur_ligase_cen"/>
</dbReference>
<evidence type="ECO:0000256" key="14">
    <source>
        <dbReference type="HAMAP-Rule" id="MF_00046"/>
    </source>
</evidence>
<dbReference type="InterPro" id="IPR000713">
    <property type="entry name" value="Mur_ligase_N"/>
</dbReference>
<feature type="domain" description="Mur ligase N-terminal catalytic" evidence="15">
    <location>
        <begin position="17"/>
        <end position="115"/>
    </location>
</feature>
<dbReference type="EC" id="6.3.2.8" evidence="3 14"/>
<keyword evidence="19" id="KW-1185">Reference proteome</keyword>
<evidence type="ECO:0000256" key="6">
    <source>
        <dbReference type="ARBA" id="ARBA00022618"/>
    </source>
</evidence>
<comment type="similarity">
    <text evidence="14">Belongs to the MurCDEF family.</text>
</comment>
<feature type="binding site" evidence="14">
    <location>
        <begin position="121"/>
        <end position="127"/>
    </location>
    <ligand>
        <name>ATP</name>
        <dbReference type="ChEBI" id="CHEBI:30616"/>
    </ligand>
</feature>
<evidence type="ECO:0000256" key="5">
    <source>
        <dbReference type="ARBA" id="ARBA00022598"/>
    </source>
</evidence>
<reference evidence="18 19" key="1">
    <citation type="submission" date="2017-09" db="EMBL/GenBank/DDBJ databases">
        <authorList>
            <person name="Ehlers B."/>
            <person name="Leendertz F.H."/>
        </authorList>
    </citation>
    <scope>NUCLEOTIDE SEQUENCE [LARGE SCALE GENOMIC DNA]</scope>
    <source>
        <strain evidence="18 19">CGMCC 1.05381</strain>
    </source>
</reference>
<dbReference type="GO" id="GO:0005524">
    <property type="term" value="F:ATP binding"/>
    <property type="evidence" value="ECO:0007669"/>
    <property type="project" value="UniProtKB-UniRule"/>
</dbReference>
<evidence type="ECO:0000256" key="4">
    <source>
        <dbReference type="ARBA" id="ARBA00022490"/>
    </source>
</evidence>
<keyword evidence="10 14" id="KW-0573">Peptidoglycan synthesis</keyword>
<keyword evidence="5 14" id="KW-0436">Ligase</keyword>
<dbReference type="PANTHER" id="PTHR43445">
    <property type="entry name" value="UDP-N-ACETYLMURAMATE--L-ALANINE LIGASE-RELATED"/>
    <property type="match status" value="1"/>
</dbReference>
<dbReference type="SUPFAM" id="SSF51984">
    <property type="entry name" value="MurCD N-terminal domain"/>
    <property type="match status" value="1"/>
</dbReference>
<keyword evidence="12 14" id="KW-0961">Cell wall biogenesis/degradation</keyword>
<evidence type="ECO:0000313" key="18">
    <source>
        <dbReference type="EMBL" id="SOE69219.1"/>
    </source>
</evidence>
<gene>
    <name evidence="14" type="primary">murC</name>
    <name evidence="18" type="ORF">SAMN06296378_1929</name>
</gene>
<feature type="domain" description="Mur ligase central" evidence="17">
    <location>
        <begin position="119"/>
        <end position="294"/>
    </location>
</feature>
<evidence type="ECO:0000256" key="13">
    <source>
        <dbReference type="ARBA" id="ARBA00047833"/>
    </source>
</evidence>
<dbReference type="SUPFAM" id="SSF53244">
    <property type="entry name" value="MurD-like peptide ligases, peptide-binding domain"/>
    <property type="match status" value="1"/>
</dbReference>
<evidence type="ECO:0000256" key="10">
    <source>
        <dbReference type="ARBA" id="ARBA00022984"/>
    </source>
</evidence>
<evidence type="ECO:0000256" key="2">
    <source>
        <dbReference type="ARBA" id="ARBA00004752"/>
    </source>
</evidence>
<evidence type="ECO:0000256" key="1">
    <source>
        <dbReference type="ARBA" id="ARBA00004496"/>
    </source>
</evidence>
<keyword evidence="6 14" id="KW-0132">Cell division</keyword>
<dbReference type="InterPro" id="IPR005758">
    <property type="entry name" value="UDP-N-AcMur_Ala_ligase_MurC"/>
</dbReference>
<dbReference type="InterPro" id="IPR036615">
    <property type="entry name" value="Mur_ligase_C_dom_sf"/>
</dbReference>
<evidence type="ECO:0000256" key="9">
    <source>
        <dbReference type="ARBA" id="ARBA00022960"/>
    </source>
</evidence>
<dbReference type="GO" id="GO:0071555">
    <property type="term" value="P:cell wall organization"/>
    <property type="evidence" value="ECO:0007669"/>
    <property type="project" value="UniProtKB-KW"/>
</dbReference>
<dbReference type="Proteomes" id="UP000219440">
    <property type="component" value="Unassembled WGS sequence"/>
</dbReference>
<dbReference type="AlphaFoldDB" id="A0A2C8ZU69"/>
<dbReference type="OrthoDB" id="9804126at2"/>
<dbReference type="GO" id="GO:0051301">
    <property type="term" value="P:cell division"/>
    <property type="evidence" value="ECO:0007669"/>
    <property type="project" value="UniProtKB-KW"/>
</dbReference>
<evidence type="ECO:0000256" key="7">
    <source>
        <dbReference type="ARBA" id="ARBA00022741"/>
    </source>
</evidence>
<dbReference type="HAMAP" id="MF_00046">
    <property type="entry name" value="MurC"/>
    <property type="match status" value="1"/>
</dbReference>
<keyword evidence="8 14" id="KW-0067">ATP-binding</keyword>
<organism evidence="18 19">
    <name type="scientific">Salinibacterium xinjiangense</name>
    <dbReference type="NCBI Taxonomy" id="386302"/>
    <lineage>
        <taxon>Bacteria</taxon>
        <taxon>Bacillati</taxon>
        <taxon>Actinomycetota</taxon>
        <taxon>Actinomycetes</taxon>
        <taxon>Micrococcales</taxon>
        <taxon>Microbacteriaceae</taxon>
        <taxon>Salinibacterium</taxon>
    </lineage>
</organism>
<dbReference type="GO" id="GO:0008360">
    <property type="term" value="P:regulation of cell shape"/>
    <property type="evidence" value="ECO:0007669"/>
    <property type="project" value="UniProtKB-KW"/>
</dbReference>
<dbReference type="GO" id="GO:0005737">
    <property type="term" value="C:cytoplasm"/>
    <property type="evidence" value="ECO:0007669"/>
    <property type="project" value="UniProtKB-SubCell"/>
</dbReference>
<dbReference type="RefSeq" id="WP_097061039.1">
    <property type="nucleotide sequence ID" value="NZ_BMLC01000005.1"/>
</dbReference>
<keyword evidence="4 14" id="KW-0963">Cytoplasm</keyword>
<comment type="pathway">
    <text evidence="2 14">Cell wall biogenesis; peptidoglycan biosynthesis.</text>
</comment>
<dbReference type="Pfam" id="PF08245">
    <property type="entry name" value="Mur_ligase_M"/>
    <property type="match status" value="1"/>
</dbReference>
<evidence type="ECO:0000256" key="3">
    <source>
        <dbReference type="ARBA" id="ARBA00012211"/>
    </source>
</evidence>
<evidence type="ECO:0000256" key="8">
    <source>
        <dbReference type="ARBA" id="ARBA00022840"/>
    </source>
</evidence>
<keyword evidence="11 14" id="KW-0131">Cell cycle</keyword>
<name>A0A2C8ZU69_9MICO</name>
<dbReference type="Pfam" id="PF02875">
    <property type="entry name" value="Mur_ligase_C"/>
    <property type="match status" value="1"/>
</dbReference>
<accession>A0A2C8ZU69</accession>
<evidence type="ECO:0000256" key="11">
    <source>
        <dbReference type="ARBA" id="ARBA00023306"/>
    </source>
</evidence>
<dbReference type="InterPro" id="IPR036565">
    <property type="entry name" value="Mur-like_cat_sf"/>
</dbReference>
<comment type="function">
    <text evidence="14">Cell wall formation.</text>
</comment>
<dbReference type="UniPathway" id="UPA00219"/>
<evidence type="ECO:0000313" key="19">
    <source>
        <dbReference type="Proteomes" id="UP000219440"/>
    </source>
</evidence>
<dbReference type="GO" id="GO:0008763">
    <property type="term" value="F:UDP-N-acetylmuramate-L-alanine ligase activity"/>
    <property type="evidence" value="ECO:0007669"/>
    <property type="project" value="UniProtKB-UniRule"/>
</dbReference>